<feature type="compositionally biased region" description="Low complexity" evidence="1">
    <location>
        <begin position="55"/>
        <end position="64"/>
    </location>
</feature>
<gene>
    <name evidence="2" type="ORF">SMAR0320_LOCUS9072</name>
</gene>
<feature type="compositionally biased region" description="Basic residues" evidence="1">
    <location>
        <begin position="622"/>
        <end position="631"/>
    </location>
</feature>
<evidence type="ECO:0000256" key="1">
    <source>
        <dbReference type="SAM" id="MobiDB-lite"/>
    </source>
</evidence>
<organism evidence="2">
    <name type="scientific">Skeletonema marinoi</name>
    <dbReference type="NCBI Taxonomy" id="267567"/>
    <lineage>
        <taxon>Eukaryota</taxon>
        <taxon>Sar</taxon>
        <taxon>Stramenopiles</taxon>
        <taxon>Ochrophyta</taxon>
        <taxon>Bacillariophyta</taxon>
        <taxon>Coscinodiscophyceae</taxon>
        <taxon>Thalassiosirophycidae</taxon>
        <taxon>Thalassiosirales</taxon>
        <taxon>Skeletonemataceae</taxon>
        <taxon>Skeletonema</taxon>
        <taxon>Skeletonema marinoi-dohrnii complex</taxon>
    </lineage>
</organism>
<dbReference type="EMBL" id="HBGZ01012729">
    <property type="protein sequence ID" value="CAD9597212.1"/>
    <property type="molecule type" value="Transcribed_RNA"/>
</dbReference>
<feature type="region of interest" description="Disordered" evidence="1">
    <location>
        <begin position="566"/>
        <end position="706"/>
    </location>
</feature>
<name>A0A7S2PHE8_9STRA</name>
<reference evidence="2" key="1">
    <citation type="submission" date="2021-01" db="EMBL/GenBank/DDBJ databases">
        <authorList>
            <person name="Corre E."/>
            <person name="Pelletier E."/>
            <person name="Niang G."/>
            <person name="Scheremetjew M."/>
            <person name="Finn R."/>
            <person name="Kale V."/>
            <person name="Holt S."/>
            <person name="Cochrane G."/>
            <person name="Meng A."/>
            <person name="Brown T."/>
            <person name="Cohen L."/>
        </authorList>
    </citation>
    <scope>NUCLEOTIDE SEQUENCE</scope>
    <source>
        <strain evidence="2">SM1012Den-03</strain>
    </source>
</reference>
<protein>
    <submittedName>
        <fullName evidence="2">Uncharacterized protein</fullName>
    </submittedName>
</protein>
<feature type="compositionally biased region" description="Basic residues" evidence="1">
    <location>
        <begin position="604"/>
        <end position="615"/>
    </location>
</feature>
<evidence type="ECO:0000313" key="2">
    <source>
        <dbReference type="EMBL" id="CAD9597212.1"/>
    </source>
</evidence>
<sequence length="749" mass="84938">MTDPIDLTLSSDEESPPDDPPQPQPQRRGRRRGDQPQPDLGIVPVNVDEREQEVNLPTPTLTNNDTDEGLKPSTTSGTGLWDLWTRNFKSPLFALLDLIDNSVDAALLQKGCKSDIPGRVQIYRDVYKHGRHSYTTGLCIRNNSMNKITSLDLALNHLFSSDKVTPNTIGENGVGMKQAAASLSDLTFVLVKNGSNEELELGIIAKVLQNEVGCFLPCFKFNDLKNLSKKMTEMFKQSQYASVAKCVAEYGKVTTDGVPSLDKGIERLCKHFEDICKKFHDNPYVFEVILDKVHDRNSKQASRAKDKQATVAEIMKTLQNDIPMRYLHIDDTFKFSVGKKELTFRYWQERLVEFTQIVIPVRSKTPWHEDFATDMPDQYDLRIFLGFDRFRIAESDVEPETGIKKSNKQCSLYIYSRMSGRMILREKDCRVRLRLNAGGTDFCQALTVIIDDVDGHLPVNPTKQDVVFSNQSQGGDTHEENLYTMVRTVVAFYYTHHKKKYGGKKNILTSKISQFVDRELPDGMKSCANCKLTTYEAFWNQTNTNMIRVDHSKVVEEPGVDTVFRLLEDKTLKSPGRTARKRKPSSTKKNSNPEADEELEAANKKRSKKDTKRHSPTAMRSTPRRAAGRPKKYGDDFNDNGKSDSEDTSSEERGDNVKKSKNVGKGCLDLCMSSDDESESRYGKKSRNPKIISPGPKGKDSNEALENRIDELEIENSILKAKTETLQEELKAAKRNIRMLEREIQRAEE</sequence>
<proteinExistence type="predicted"/>
<feature type="region of interest" description="Disordered" evidence="1">
    <location>
        <begin position="1"/>
        <end position="76"/>
    </location>
</feature>
<dbReference type="AlphaFoldDB" id="A0A7S2PHE8"/>
<accession>A0A7S2PHE8</accession>
<feature type="compositionally biased region" description="Basic and acidic residues" evidence="1">
    <location>
        <begin position="632"/>
        <end position="658"/>
    </location>
</feature>
<feature type="compositionally biased region" description="Basic and acidic residues" evidence="1">
    <location>
        <begin position="697"/>
        <end position="706"/>
    </location>
</feature>